<dbReference type="GO" id="GO:0006400">
    <property type="term" value="P:tRNA modification"/>
    <property type="evidence" value="ECO:0007669"/>
    <property type="project" value="TreeGrafter"/>
</dbReference>
<evidence type="ECO:0000313" key="14">
    <source>
        <dbReference type="EMBL" id="SFE59862.1"/>
    </source>
</evidence>
<accession>A0A1I2BUT3</accession>
<evidence type="ECO:0000256" key="7">
    <source>
        <dbReference type="ARBA" id="ARBA00022840"/>
    </source>
</evidence>
<comment type="subunit">
    <text evidence="10">Monomer.</text>
</comment>
<dbReference type="NCBIfam" id="TIGR00174">
    <property type="entry name" value="miaA"/>
    <property type="match status" value="1"/>
</dbReference>
<protein>
    <recommendedName>
        <fullName evidence="10">tRNA dimethylallyltransferase</fullName>
        <ecNumber evidence="10">2.5.1.75</ecNumber>
    </recommendedName>
    <alternativeName>
        <fullName evidence="10">Dimethylallyl diphosphate:tRNA dimethylallyltransferase</fullName>
        <shortName evidence="10">DMAPP:tRNA dimethylallyltransferase</shortName>
        <shortName evidence="10">DMATase</shortName>
    </alternativeName>
    <alternativeName>
        <fullName evidence="10">Isopentenyl-diphosphate:tRNA isopentenyltransferase</fullName>
        <shortName evidence="10">IPP transferase</shortName>
        <shortName evidence="10">IPPT</shortName>
        <shortName evidence="10">IPTase</shortName>
    </alternativeName>
</protein>
<keyword evidence="7 10" id="KW-0067">ATP-binding</keyword>
<comment type="similarity">
    <text evidence="3 10 13">Belongs to the IPP transferase family.</text>
</comment>
<dbReference type="GO" id="GO:0052381">
    <property type="term" value="F:tRNA dimethylallyltransferase activity"/>
    <property type="evidence" value="ECO:0007669"/>
    <property type="project" value="UniProtKB-UniRule"/>
</dbReference>
<evidence type="ECO:0000256" key="12">
    <source>
        <dbReference type="RuleBase" id="RU003784"/>
    </source>
</evidence>
<evidence type="ECO:0000256" key="2">
    <source>
        <dbReference type="ARBA" id="ARBA00003213"/>
    </source>
</evidence>
<comment type="cofactor">
    <cofactor evidence="1 10">
        <name>Mg(2+)</name>
        <dbReference type="ChEBI" id="CHEBI:18420"/>
    </cofactor>
</comment>
<evidence type="ECO:0000256" key="1">
    <source>
        <dbReference type="ARBA" id="ARBA00001946"/>
    </source>
</evidence>
<dbReference type="Pfam" id="PF01715">
    <property type="entry name" value="IPPT"/>
    <property type="match status" value="1"/>
</dbReference>
<dbReference type="SUPFAM" id="SSF52540">
    <property type="entry name" value="P-loop containing nucleoside triphosphate hydrolases"/>
    <property type="match status" value="2"/>
</dbReference>
<comment type="caution">
    <text evidence="10">Lacks conserved residue(s) required for the propagation of feature annotation.</text>
</comment>
<name>A0A1I2BUT3_9BACL</name>
<evidence type="ECO:0000256" key="3">
    <source>
        <dbReference type="ARBA" id="ARBA00005842"/>
    </source>
</evidence>
<feature type="binding site" evidence="10">
    <location>
        <begin position="24"/>
        <end position="29"/>
    </location>
    <ligand>
        <name>substrate</name>
    </ligand>
</feature>
<dbReference type="HAMAP" id="MF_00185">
    <property type="entry name" value="IPP_trans"/>
    <property type="match status" value="1"/>
</dbReference>
<gene>
    <name evidence="10" type="primary">miaA</name>
    <name evidence="14" type="ORF">SAMN04487969_10495</name>
</gene>
<feature type="region of interest" description="Interaction with substrate tRNA" evidence="10">
    <location>
        <begin position="47"/>
        <end position="50"/>
    </location>
</feature>
<dbReference type="PANTHER" id="PTHR11088:SF60">
    <property type="entry name" value="TRNA DIMETHYLALLYLTRANSFERASE"/>
    <property type="match status" value="1"/>
</dbReference>
<dbReference type="Proteomes" id="UP000183410">
    <property type="component" value="Unassembled WGS sequence"/>
</dbReference>
<dbReference type="Gene3D" id="3.40.50.300">
    <property type="entry name" value="P-loop containing nucleotide triphosphate hydrolases"/>
    <property type="match status" value="1"/>
</dbReference>
<dbReference type="EMBL" id="FONN01000004">
    <property type="protein sequence ID" value="SFE59862.1"/>
    <property type="molecule type" value="Genomic_DNA"/>
</dbReference>
<comment type="function">
    <text evidence="2 10 12">Catalyzes the transfer of a dimethylallyl group onto the adenine at position 37 in tRNAs that read codons beginning with uridine, leading to the formation of N6-(dimethylallyl)adenosine (i(6)A).</text>
</comment>
<sequence>MPEQENKRVTPNKKQPLLVLIGPTAVGKTNLSLELAKAWQAEIISGDSMQVYRGMDIGTAKLPLEEREGIPHHLIDIRDPDDPYSVADFQAGCGSSIEEIAARGKLPFLVGGTGLYVEAVCYGFEFSESGSDEAFRQEQEQFALTHGAEALHAKLALVDPKSAERLHPNDQRRVIRALEVFHLTGIKQSEQLEGQKKESPYELCIVGLTMDRAELYRRIELRIDQMLEQGLVEEVKALLSRGVPPHAVAMQGLGYKEIASFLRGECTLEAAVTLLKRDTRRFAKRQLSWFRHMKDIEWIDMGENFHNNLHRIHGIIAGKFQVHLEYTSNQSFVDGGNVQ</sequence>
<evidence type="ECO:0000256" key="13">
    <source>
        <dbReference type="RuleBase" id="RU003785"/>
    </source>
</evidence>
<evidence type="ECO:0000256" key="5">
    <source>
        <dbReference type="ARBA" id="ARBA00022694"/>
    </source>
</evidence>
<dbReference type="AlphaFoldDB" id="A0A1I2BUT3"/>
<dbReference type="InterPro" id="IPR018022">
    <property type="entry name" value="IPT"/>
</dbReference>
<dbReference type="PANTHER" id="PTHR11088">
    <property type="entry name" value="TRNA DIMETHYLALLYLTRANSFERASE"/>
    <property type="match status" value="1"/>
</dbReference>
<feature type="binding site" evidence="10">
    <location>
        <begin position="22"/>
        <end position="29"/>
    </location>
    <ligand>
        <name>ATP</name>
        <dbReference type="ChEBI" id="CHEBI:30616"/>
    </ligand>
</feature>
<evidence type="ECO:0000313" key="15">
    <source>
        <dbReference type="Proteomes" id="UP000183410"/>
    </source>
</evidence>
<keyword evidence="4 10" id="KW-0808">Transferase</keyword>
<keyword evidence="6 10" id="KW-0547">Nucleotide-binding</keyword>
<evidence type="ECO:0000256" key="6">
    <source>
        <dbReference type="ARBA" id="ARBA00022741"/>
    </source>
</evidence>
<keyword evidence="8 10" id="KW-0460">Magnesium</keyword>
<dbReference type="FunFam" id="1.10.20.140:FF:000001">
    <property type="entry name" value="tRNA dimethylallyltransferase"/>
    <property type="match status" value="1"/>
</dbReference>
<keyword evidence="5 10" id="KW-0819">tRNA processing</keyword>
<evidence type="ECO:0000256" key="8">
    <source>
        <dbReference type="ARBA" id="ARBA00022842"/>
    </source>
</evidence>
<dbReference type="InterPro" id="IPR039657">
    <property type="entry name" value="Dimethylallyltransferase"/>
</dbReference>
<proteinExistence type="inferred from homology"/>
<dbReference type="GO" id="GO:0005524">
    <property type="term" value="F:ATP binding"/>
    <property type="evidence" value="ECO:0007669"/>
    <property type="project" value="UniProtKB-UniRule"/>
</dbReference>
<keyword evidence="15" id="KW-1185">Reference proteome</keyword>
<evidence type="ECO:0000256" key="10">
    <source>
        <dbReference type="HAMAP-Rule" id="MF_00185"/>
    </source>
</evidence>
<evidence type="ECO:0000256" key="11">
    <source>
        <dbReference type="RuleBase" id="RU003783"/>
    </source>
</evidence>
<comment type="catalytic activity">
    <reaction evidence="9 10 11">
        <text>adenosine(37) in tRNA + dimethylallyl diphosphate = N(6)-dimethylallyladenosine(37) in tRNA + diphosphate</text>
        <dbReference type="Rhea" id="RHEA:26482"/>
        <dbReference type="Rhea" id="RHEA-COMP:10162"/>
        <dbReference type="Rhea" id="RHEA-COMP:10375"/>
        <dbReference type="ChEBI" id="CHEBI:33019"/>
        <dbReference type="ChEBI" id="CHEBI:57623"/>
        <dbReference type="ChEBI" id="CHEBI:74411"/>
        <dbReference type="ChEBI" id="CHEBI:74415"/>
        <dbReference type="EC" id="2.5.1.75"/>
    </reaction>
</comment>
<organism evidence="14 15">
    <name type="scientific">Paenibacillus algorifonticola</name>
    <dbReference type="NCBI Taxonomy" id="684063"/>
    <lineage>
        <taxon>Bacteria</taxon>
        <taxon>Bacillati</taxon>
        <taxon>Bacillota</taxon>
        <taxon>Bacilli</taxon>
        <taxon>Bacillales</taxon>
        <taxon>Paenibacillaceae</taxon>
        <taxon>Paenibacillus</taxon>
    </lineage>
</organism>
<evidence type="ECO:0000256" key="9">
    <source>
        <dbReference type="ARBA" id="ARBA00049563"/>
    </source>
</evidence>
<reference evidence="15" key="1">
    <citation type="submission" date="2016-10" db="EMBL/GenBank/DDBJ databases">
        <authorList>
            <person name="Varghese N."/>
            <person name="Submissions S."/>
        </authorList>
    </citation>
    <scope>NUCLEOTIDE SEQUENCE [LARGE SCALE GENOMIC DNA]</scope>
    <source>
        <strain evidence="15">CGMCC 1.10223</strain>
    </source>
</reference>
<dbReference type="RefSeq" id="WP_231594303.1">
    <property type="nucleotide sequence ID" value="NZ_FONN01000004.1"/>
</dbReference>
<dbReference type="Gene3D" id="1.10.20.140">
    <property type="match status" value="1"/>
</dbReference>
<feature type="site" description="Interaction with substrate tRNA" evidence="10">
    <location>
        <position position="136"/>
    </location>
</feature>
<evidence type="ECO:0000256" key="4">
    <source>
        <dbReference type="ARBA" id="ARBA00022679"/>
    </source>
</evidence>
<dbReference type="InterPro" id="IPR027417">
    <property type="entry name" value="P-loop_NTPase"/>
</dbReference>
<dbReference type="EC" id="2.5.1.75" evidence="10"/>
<feature type="site" description="Interaction with substrate tRNA" evidence="10">
    <location>
        <position position="113"/>
    </location>
</feature>